<name>A0A9D4D7F2_DREPO</name>
<organism evidence="2 3">
    <name type="scientific">Dreissena polymorpha</name>
    <name type="common">Zebra mussel</name>
    <name type="synonym">Mytilus polymorpha</name>
    <dbReference type="NCBI Taxonomy" id="45954"/>
    <lineage>
        <taxon>Eukaryota</taxon>
        <taxon>Metazoa</taxon>
        <taxon>Spiralia</taxon>
        <taxon>Lophotrochozoa</taxon>
        <taxon>Mollusca</taxon>
        <taxon>Bivalvia</taxon>
        <taxon>Autobranchia</taxon>
        <taxon>Heteroconchia</taxon>
        <taxon>Euheterodonta</taxon>
        <taxon>Imparidentia</taxon>
        <taxon>Neoheterodontei</taxon>
        <taxon>Myida</taxon>
        <taxon>Dreissenoidea</taxon>
        <taxon>Dreissenidae</taxon>
        <taxon>Dreissena</taxon>
    </lineage>
</organism>
<feature type="region of interest" description="Disordered" evidence="1">
    <location>
        <begin position="39"/>
        <end position="70"/>
    </location>
</feature>
<dbReference type="GO" id="GO:0043066">
    <property type="term" value="P:negative regulation of apoptotic process"/>
    <property type="evidence" value="ECO:0007669"/>
    <property type="project" value="TreeGrafter"/>
</dbReference>
<dbReference type="CDD" id="cd00022">
    <property type="entry name" value="BIR"/>
    <property type="match status" value="2"/>
</dbReference>
<dbReference type="Proteomes" id="UP000828390">
    <property type="component" value="Unassembled WGS sequence"/>
</dbReference>
<dbReference type="GO" id="GO:0005634">
    <property type="term" value="C:nucleus"/>
    <property type="evidence" value="ECO:0007669"/>
    <property type="project" value="TreeGrafter"/>
</dbReference>
<dbReference type="EMBL" id="JAIWYP010000011">
    <property type="protein sequence ID" value="KAH3739544.1"/>
    <property type="molecule type" value="Genomic_DNA"/>
</dbReference>
<dbReference type="PROSITE" id="PS01282">
    <property type="entry name" value="BIR_REPEAT_1"/>
    <property type="match status" value="1"/>
</dbReference>
<dbReference type="GO" id="GO:0051726">
    <property type="term" value="P:regulation of cell cycle"/>
    <property type="evidence" value="ECO:0007669"/>
    <property type="project" value="TreeGrafter"/>
</dbReference>
<sequence length="425" mass="47105">MEETSLKSSNSSDFASGDYTRSLHVLPLLSAEQYDDIEEDSPPILSLNTRHKDGIMDDESTDEEPEDYAPDPREYYSHFYRESERLTTFHDWPHWANVTKEELAKNGFMYLHVSDRVQCVFCRASLGSFKAGDVVANEHRKYCPECPFALGYECGNIPISSGKVVSQATSVNALNRTNRVRTTAAGNFANSSLRADLIQTTSTLNRADTAVVVPELQSAVILSSIDSNQGAAAAITEPKYRDWADEHTRLRSYGGWPAQLRQTPRDLAATGLLYMGQADRCKCYWCGGELHGWEPNDIPLVEHAKWFPQCGFVRQQKGVEYAMNIKQGEGLTNNKQTAQEQTRPAIVPPSRPGLLVNRSDGSVVMTAHGQLVAQPSDATDDATSQSHADDQGLDHEPQSDHLTNQHLQDHSFTRDSSSLPSTGVL</sequence>
<feature type="compositionally biased region" description="Basic and acidic residues" evidence="1">
    <location>
        <begin position="387"/>
        <end position="399"/>
    </location>
</feature>
<feature type="region of interest" description="Disordered" evidence="1">
    <location>
        <begin position="334"/>
        <end position="353"/>
    </location>
</feature>
<evidence type="ECO:0000313" key="3">
    <source>
        <dbReference type="Proteomes" id="UP000828390"/>
    </source>
</evidence>
<dbReference type="AlphaFoldDB" id="A0A9D4D7F2"/>
<dbReference type="GO" id="GO:0005737">
    <property type="term" value="C:cytoplasm"/>
    <property type="evidence" value="ECO:0007669"/>
    <property type="project" value="TreeGrafter"/>
</dbReference>
<dbReference type="PROSITE" id="PS50143">
    <property type="entry name" value="BIR_REPEAT_2"/>
    <property type="match status" value="2"/>
</dbReference>
<reference evidence="2" key="2">
    <citation type="submission" date="2020-11" db="EMBL/GenBank/DDBJ databases">
        <authorList>
            <person name="McCartney M.A."/>
            <person name="Auch B."/>
            <person name="Kono T."/>
            <person name="Mallez S."/>
            <person name="Becker A."/>
            <person name="Gohl D.M."/>
            <person name="Silverstein K.A.T."/>
            <person name="Koren S."/>
            <person name="Bechman K.B."/>
            <person name="Herman A."/>
            <person name="Abrahante J.E."/>
            <person name="Garbe J."/>
        </authorList>
    </citation>
    <scope>NUCLEOTIDE SEQUENCE</scope>
    <source>
        <strain evidence="2">Duluth1</strain>
        <tissue evidence="2">Whole animal</tissue>
    </source>
</reference>
<keyword evidence="3" id="KW-1185">Reference proteome</keyword>
<dbReference type="SUPFAM" id="SSF57924">
    <property type="entry name" value="Inhibitor of apoptosis (IAP) repeat"/>
    <property type="match status" value="2"/>
</dbReference>
<comment type="caution">
    <text evidence="2">The sequence shown here is derived from an EMBL/GenBank/DDBJ whole genome shotgun (WGS) entry which is preliminary data.</text>
</comment>
<feature type="region of interest" description="Disordered" evidence="1">
    <location>
        <begin position="375"/>
        <end position="425"/>
    </location>
</feature>
<dbReference type="Pfam" id="PF00653">
    <property type="entry name" value="BIR"/>
    <property type="match status" value="2"/>
</dbReference>
<reference evidence="2" key="1">
    <citation type="journal article" date="2019" name="bioRxiv">
        <title>The Genome of the Zebra Mussel, Dreissena polymorpha: A Resource for Invasive Species Research.</title>
        <authorList>
            <person name="McCartney M.A."/>
            <person name="Auch B."/>
            <person name="Kono T."/>
            <person name="Mallez S."/>
            <person name="Zhang Y."/>
            <person name="Obille A."/>
            <person name="Becker A."/>
            <person name="Abrahante J.E."/>
            <person name="Garbe J."/>
            <person name="Badalamenti J.P."/>
            <person name="Herman A."/>
            <person name="Mangelson H."/>
            <person name="Liachko I."/>
            <person name="Sullivan S."/>
            <person name="Sone E.D."/>
            <person name="Koren S."/>
            <person name="Silverstein K.A.T."/>
            <person name="Beckman K.B."/>
            <person name="Gohl D.M."/>
        </authorList>
    </citation>
    <scope>NUCLEOTIDE SEQUENCE</scope>
    <source>
        <strain evidence="2">Duluth1</strain>
        <tissue evidence="2">Whole animal</tissue>
    </source>
</reference>
<dbReference type="Gene3D" id="1.10.1170.10">
    <property type="entry name" value="Inhibitor Of Apoptosis Protein (2mihbC-IAP-1), Chain A"/>
    <property type="match status" value="2"/>
</dbReference>
<dbReference type="PANTHER" id="PTHR10044:SF139">
    <property type="entry name" value="DEATH-ASSOCIATED INHIBITOR OF APOPTOSIS 2"/>
    <property type="match status" value="1"/>
</dbReference>
<feature type="compositionally biased region" description="Polar residues" evidence="1">
    <location>
        <begin position="414"/>
        <end position="425"/>
    </location>
</feature>
<accession>A0A9D4D7F2</accession>
<dbReference type="PANTHER" id="PTHR10044">
    <property type="entry name" value="INHIBITOR OF APOPTOSIS"/>
    <property type="match status" value="1"/>
</dbReference>
<protein>
    <submittedName>
        <fullName evidence="2">Uncharacterized protein</fullName>
    </submittedName>
</protein>
<evidence type="ECO:0000256" key="1">
    <source>
        <dbReference type="SAM" id="MobiDB-lite"/>
    </source>
</evidence>
<feature type="compositionally biased region" description="Acidic residues" evidence="1">
    <location>
        <begin position="56"/>
        <end position="69"/>
    </location>
</feature>
<dbReference type="InterPro" id="IPR001370">
    <property type="entry name" value="BIR_rpt"/>
</dbReference>
<gene>
    <name evidence="2" type="ORF">DPMN_046198</name>
</gene>
<dbReference type="InterPro" id="IPR050784">
    <property type="entry name" value="IAP"/>
</dbReference>
<dbReference type="GO" id="GO:0043027">
    <property type="term" value="F:cysteine-type endopeptidase inhibitor activity involved in apoptotic process"/>
    <property type="evidence" value="ECO:0007669"/>
    <property type="project" value="TreeGrafter"/>
</dbReference>
<evidence type="ECO:0000313" key="2">
    <source>
        <dbReference type="EMBL" id="KAH3739544.1"/>
    </source>
</evidence>
<dbReference type="SMART" id="SM00238">
    <property type="entry name" value="BIR"/>
    <property type="match status" value="2"/>
</dbReference>
<dbReference type="GO" id="GO:0031398">
    <property type="term" value="P:positive regulation of protein ubiquitination"/>
    <property type="evidence" value="ECO:0007669"/>
    <property type="project" value="TreeGrafter"/>
</dbReference>
<proteinExistence type="predicted"/>
<dbReference type="GO" id="GO:0061630">
    <property type="term" value="F:ubiquitin protein ligase activity"/>
    <property type="evidence" value="ECO:0007669"/>
    <property type="project" value="TreeGrafter"/>
</dbReference>